<gene>
    <name evidence="1" type="ORF">QFC20_005808</name>
</gene>
<protein>
    <submittedName>
        <fullName evidence="1">Uncharacterized protein</fullName>
    </submittedName>
</protein>
<sequence>MADHTTDRYANLGPSRGSMPYRSQSSVDVGHSPMSSRDTSHLDLKSLENGGGLGYGYATHSAYGEGMPDFPLSTGGSFFAHQYPASSNGETPNISRSPSVVFPSGIAGASSGLLERRRTSGNVEQSNRSGQTERWGAGTGWRSRMTLIWGMRFGWIVMVIWCEVGEFFHSVSGCHFPDSKVSTAHLRNLPKGERSTYPTHVVLLADPQIPHPTLSYPSRNQFLQKITTWFIDLYMRKSWNVLKRLGRIDAVIMAGDMMDWGRGVFDDQEYQTYLDRFKSIFSLPESVPKYYVPGNHDLGLGPNRLFSPYAKQRYAENFTPPNALVNIANHTFIMLDAVSLIEEDYRRYAAEVQLGEWEGVPGGVIEFIKNLSQNPPPGPKILISHIPLARPESSTCGPLREKGKLLKGAGIGYQNLLGSETSRFLLNYLKPDAIYSGDDHDYCEYWHPTGVKETTLKAFSMAMGVNRPGFQLMSLVPPPPTGTTSRQHTFADVPCVLPDQMQIYFKRYIPLATVCILLLFYLNLKQVISKFGGWTIGGGNAPDASPTPRAMTNGYNSSASLSPYREKSPTISRKSSQVLKMNPVEEGCSGLGATARSRPGNIRRITKSAPGSPCVNVTPLADDEESRIPDGLYMNQSGPRTRTTAGLYVSPDPTPGNEKHLHPLTDEPSPYFLPLPDGAASRNGTPPRPRPLSRKTSRMMSTPSDWISAAKAKDMTVMQLVFDPDVKTRNRRLRIMRQRLSTVGKWLGGRNGVLAKTTREVWKVLWPTVLVWLAVNASFFL</sequence>
<name>A0ACC2VIS0_9TREE</name>
<keyword evidence="2" id="KW-1185">Reference proteome</keyword>
<dbReference type="Proteomes" id="UP001230649">
    <property type="component" value="Unassembled WGS sequence"/>
</dbReference>
<proteinExistence type="predicted"/>
<comment type="caution">
    <text evidence="1">The sequence shown here is derived from an EMBL/GenBank/DDBJ whole genome shotgun (WGS) entry which is preliminary data.</text>
</comment>
<accession>A0ACC2VIS0</accession>
<dbReference type="EMBL" id="JASBWS010000087">
    <property type="protein sequence ID" value="KAJ9098990.1"/>
    <property type="molecule type" value="Genomic_DNA"/>
</dbReference>
<evidence type="ECO:0000313" key="2">
    <source>
        <dbReference type="Proteomes" id="UP001230649"/>
    </source>
</evidence>
<organism evidence="1 2">
    <name type="scientific">Naganishia adeliensis</name>
    <dbReference type="NCBI Taxonomy" id="92952"/>
    <lineage>
        <taxon>Eukaryota</taxon>
        <taxon>Fungi</taxon>
        <taxon>Dikarya</taxon>
        <taxon>Basidiomycota</taxon>
        <taxon>Agaricomycotina</taxon>
        <taxon>Tremellomycetes</taxon>
        <taxon>Filobasidiales</taxon>
        <taxon>Filobasidiaceae</taxon>
        <taxon>Naganishia</taxon>
    </lineage>
</organism>
<reference evidence="1" key="1">
    <citation type="submission" date="2023-04" db="EMBL/GenBank/DDBJ databases">
        <title>Draft Genome sequencing of Naganishia species isolated from polar environments using Oxford Nanopore Technology.</title>
        <authorList>
            <person name="Leo P."/>
            <person name="Venkateswaran K."/>
        </authorList>
    </citation>
    <scope>NUCLEOTIDE SEQUENCE</scope>
    <source>
        <strain evidence="1">MNA-CCFEE 5262</strain>
    </source>
</reference>
<evidence type="ECO:0000313" key="1">
    <source>
        <dbReference type="EMBL" id="KAJ9098990.1"/>
    </source>
</evidence>